<dbReference type="RefSeq" id="XP_066702637.1">
    <property type="nucleotide sequence ID" value="XM_066842775.1"/>
</dbReference>
<feature type="domain" description="DUF4334" evidence="1">
    <location>
        <begin position="97"/>
        <end position="152"/>
    </location>
</feature>
<proteinExistence type="predicted"/>
<evidence type="ECO:0000313" key="3">
    <source>
        <dbReference type="Proteomes" id="UP001391051"/>
    </source>
</evidence>
<keyword evidence="3" id="KW-1185">Reference proteome</keyword>
<gene>
    <name evidence="2" type="ORF">PG986_006553</name>
</gene>
<protein>
    <recommendedName>
        <fullName evidence="1">DUF4334 domain-containing protein</fullName>
    </recommendedName>
</protein>
<dbReference type="Pfam" id="PF14232">
    <property type="entry name" value="DUF4334"/>
    <property type="match status" value="1"/>
</dbReference>
<reference evidence="2 3" key="1">
    <citation type="submission" date="2023-01" db="EMBL/GenBank/DDBJ databases">
        <title>Analysis of 21 Apiospora genomes using comparative genomics revels a genus with tremendous synthesis potential of carbohydrate active enzymes and secondary metabolites.</title>
        <authorList>
            <person name="Sorensen T."/>
        </authorList>
    </citation>
    <scope>NUCLEOTIDE SEQUENCE [LARGE SCALE GENOMIC DNA]</scope>
    <source>
        <strain evidence="2 3">CBS 24483</strain>
    </source>
</reference>
<dbReference type="GeneID" id="92075837"/>
<organism evidence="2 3">
    <name type="scientific">Apiospora aurea</name>
    <dbReference type="NCBI Taxonomy" id="335848"/>
    <lineage>
        <taxon>Eukaryota</taxon>
        <taxon>Fungi</taxon>
        <taxon>Dikarya</taxon>
        <taxon>Ascomycota</taxon>
        <taxon>Pezizomycotina</taxon>
        <taxon>Sordariomycetes</taxon>
        <taxon>Xylariomycetidae</taxon>
        <taxon>Amphisphaeriales</taxon>
        <taxon>Apiosporaceae</taxon>
        <taxon>Apiospora</taxon>
    </lineage>
</organism>
<dbReference type="InterPro" id="IPR025568">
    <property type="entry name" value="DUF4334"/>
</dbReference>
<dbReference type="Gene3D" id="2.40.128.580">
    <property type="entry name" value="GXWXG domain"/>
    <property type="match status" value="1"/>
</dbReference>
<comment type="caution">
    <text evidence="2">The sequence shown here is derived from an EMBL/GenBank/DDBJ whole genome shotgun (WGS) entry which is preliminary data.</text>
</comment>
<name>A0ABR1QKR3_9PEZI</name>
<sequence>MVSFQDALAAGKVTTEQAHQLFDSLDTVKPSELRATTTSIPSFAIRRGARGAGGVGVQDESGDEGLYAADPPKATALFLQGAYMPNHQAECETQEPGARLRPVAYRGVVTASMIYNQLPIIDHFRPVDDDTLLGVMDNPQAPGPPYFFVLRRHG</sequence>
<evidence type="ECO:0000313" key="2">
    <source>
        <dbReference type="EMBL" id="KAK7957331.1"/>
    </source>
</evidence>
<dbReference type="Proteomes" id="UP001391051">
    <property type="component" value="Unassembled WGS sequence"/>
</dbReference>
<evidence type="ECO:0000259" key="1">
    <source>
        <dbReference type="Pfam" id="PF14232"/>
    </source>
</evidence>
<dbReference type="EMBL" id="JAQQWE010000004">
    <property type="protein sequence ID" value="KAK7957331.1"/>
    <property type="molecule type" value="Genomic_DNA"/>
</dbReference>
<accession>A0ABR1QKR3</accession>